<name>A0A0K0Y9Z4_9RHOB</name>
<dbReference type="SUPFAM" id="SSF55785">
    <property type="entry name" value="PYP-like sensor domain (PAS domain)"/>
    <property type="match status" value="2"/>
</dbReference>
<keyword evidence="2" id="KW-1185">Reference proteome</keyword>
<gene>
    <name evidence="1" type="primary">divL</name>
    <name evidence="1" type="ORF">OSB_32280</name>
</gene>
<protein>
    <submittedName>
        <fullName evidence="1">Sensor protein DivL</fullName>
        <ecNumber evidence="1">2.7.13.3</ecNumber>
    </submittedName>
</protein>
<dbReference type="PATRIC" id="fig|1458307.3.peg.3251"/>
<dbReference type="STRING" id="1458307.OSB_32280"/>
<dbReference type="Pfam" id="PF12860">
    <property type="entry name" value="PAS_7"/>
    <property type="match status" value="1"/>
</dbReference>
<evidence type="ECO:0000313" key="1">
    <source>
        <dbReference type="EMBL" id="AKS47741.1"/>
    </source>
</evidence>
<dbReference type="EMBL" id="CP012160">
    <property type="protein sequence ID" value="AKS47741.1"/>
    <property type="molecule type" value="Genomic_DNA"/>
</dbReference>
<dbReference type="EC" id="2.7.13.3" evidence="1"/>
<dbReference type="GO" id="GO:0004673">
    <property type="term" value="F:protein histidine kinase activity"/>
    <property type="evidence" value="ECO:0007669"/>
    <property type="project" value="UniProtKB-EC"/>
</dbReference>
<dbReference type="InterPro" id="IPR035965">
    <property type="entry name" value="PAS-like_dom_sf"/>
</dbReference>
<dbReference type="KEGG" id="otm:OSB_32280"/>
<reference evidence="1 2" key="1">
    <citation type="journal article" date="2015" name="Genome Announc.">
        <title>Closed Genome Sequence of Octadecabacter temperatus SB1, the First Mesophilic Species of the Genus Octadecabacter.</title>
        <authorList>
            <person name="Voget S."/>
            <person name="Billerbeck S."/>
            <person name="Simon M."/>
            <person name="Daniel R."/>
        </authorList>
    </citation>
    <scope>NUCLEOTIDE SEQUENCE [LARGE SCALE GENOMIC DNA]</scope>
    <source>
        <strain evidence="1 2">SB1</strain>
    </source>
</reference>
<keyword evidence="1" id="KW-0808">Transferase</keyword>
<proteinExistence type="predicted"/>
<evidence type="ECO:0000313" key="2">
    <source>
        <dbReference type="Proteomes" id="UP000067444"/>
    </source>
</evidence>
<dbReference type="Proteomes" id="UP000067444">
    <property type="component" value="Chromosome"/>
</dbReference>
<accession>A0A0K0Y9Z4</accession>
<sequence length="533" mass="59143">MSQIGFLSVFGAILTGALCAFGFLAFWIRANRSSLVTARTLMLEAEAAITFLFDDETLVNASSPARDLMEHRQADQSDWEAFLSILSARFPDLRSQLSELAVTGRKSIKPVDGHSSWIEAEYWNGLARITLVQHKDHPDDTIDPLTANAIEHELETLRSIGEDSPQLIWKQDSQGVLTWANRSYIELSEVLFPAAPDAALPWPPRDVFSNIARPAGNAPIVEMHRIDVAQNEKPIWFEITSLKRGLDTIHFAIDATAVVSAKEAQRDFVQTLTKTFAQLSVGLAIFDADRRLVIFNPALGDLSLLPPDFLIARPTLFSFLDRLRDNRMMPEPKDYSSWRNQMAALESAAAEGSYQETWAIPNGQTFRVTGKPHPNGAIAFLLEDISDEVSLTRKFRSQIDVGSAVIDNLEAAVCVFSSSGTLVMANTAYQSLWGTQLDGAINSRDFSEESANWQEATAPSPIWVKLHEAVSLGKTEPSWSGRVWLDNQIEINCQYHPLPDGNHQVTFTFSEKENAGSGFVESSDFKPQRSVSV</sequence>
<dbReference type="AlphaFoldDB" id="A0A0K0Y9Z4"/>
<organism evidence="1 2">
    <name type="scientific">Octadecabacter temperatus</name>
    <dbReference type="NCBI Taxonomy" id="1458307"/>
    <lineage>
        <taxon>Bacteria</taxon>
        <taxon>Pseudomonadati</taxon>
        <taxon>Pseudomonadota</taxon>
        <taxon>Alphaproteobacteria</taxon>
        <taxon>Rhodobacterales</taxon>
        <taxon>Roseobacteraceae</taxon>
        <taxon>Octadecabacter</taxon>
    </lineage>
</organism>